<protein>
    <submittedName>
        <fullName evidence="3">Sulfotransferase family protein</fullName>
    </submittedName>
</protein>
<dbReference type="Pfam" id="PF13181">
    <property type="entry name" value="TPR_8"/>
    <property type="match status" value="2"/>
</dbReference>
<evidence type="ECO:0000256" key="1">
    <source>
        <dbReference type="ARBA" id="ARBA00022679"/>
    </source>
</evidence>
<evidence type="ECO:0000256" key="2">
    <source>
        <dbReference type="PROSITE-ProRule" id="PRU00339"/>
    </source>
</evidence>
<feature type="repeat" description="TPR" evidence="2">
    <location>
        <begin position="174"/>
        <end position="207"/>
    </location>
</feature>
<dbReference type="EMBL" id="SHBH01000015">
    <property type="protein sequence ID" value="RZO26309.1"/>
    <property type="molecule type" value="Genomic_DNA"/>
</dbReference>
<keyword evidence="1 3" id="KW-0808">Transferase</keyword>
<proteinExistence type="predicted"/>
<sequence>MSDLNTAQFAFKNAVNLYSDNNLNEAIEQLNEILKTYPNHENALDLLGIIYIKQNKSEQALNVVNKSIKLVKNNKKYLDIKYKLLIYKGDNNNAFDCLKLLHKKYPSVNSAREISNHYLDLDEKDKADETIQTFLESDKTYSELYKGIRHVKANRDIQAEKAYKKVLKKDKNNVDALRLLGLLATKNRKYSIAEKLFIKAISLQPYYKLLWDNLAKCYRFQNKLTEAKKAFSNLIKLDPSNFEAIGASATMSVRLGQYNEGIALYKDLLKFQKNNPRVYLSMGHAYKTIGERSNSEESYLKAIDQFPLCGEGYWSLANLKTYEFSDSQIKLMEESLKKEMHEVEKVQMLFALGKAYESAKDYKKSFNFYKEGNWLHRKTINYNAQDNADSVDRIINFFKKNKNEINFSSGCRSNEPIFVLGLPRAGSTLIEQILSAHTEIEGTQELGNIMHIGRQIRTSNNSEDYLNNLLELNNKSIRSYGKSYLDDTQWARQEKCFFIDKMPNNFPHIGLIKMILPNAKIIDARRNPMDGCFSCFKQYFAKGQHFTYDLDDIARYYKDYLKIMDFWNSYFPDSIHTVMYEDVIENPESEVKSMIDFLGLEFQESCLSFYESKRPVKTASSEQVRQPIYKSALNYWKNFDIDLIELKKHFPEYE</sequence>
<dbReference type="SUPFAM" id="SSF52540">
    <property type="entry name" value="P-loop containing nucleoside triphosphate hydrolases"/>
    <property type="match status" value="1"/>
</dbReference>
<dbReference type="AlphaFoldDB" id="A0A520MYM9"/>
<gene>
    <name evidence="3" type="ORF">EVA95_02345</name>
</gene>
<dbReference type="PROSITE" id="PS50005">
    <property type="entry name" value="TPR"/>
    <property type="match status" value="4"/>
</dbReference>
<dbReference type="PANTHER" id="PTHR12788:SF10">
    <property type="entry name" value="PROTEIN-TYROSINE SULFOTRANSFERASE"/>
    <property type="match status" value="1"/>
</dbReference>
<dbReference type="InterPro" id="IPR011990">
    <property type="entry name" value="TPR-like_helical_dom_sf"/>
</dbReference>
<dbReference type="Gene3D" id="1.25.40.10">
    <property type="entry name" value="Tetratricopeptide repeat domain"/>
    <property type="match status" value="3"/>
</dbReference>
<dbReference type="InterPro" id="IPR027417">
    <property type="entry name" value="P-loop_NTPase"/>
</dbReference>
<keyword evidence="2" id="KW-0802">TPR repeat</keyword>
<dbReference type="GO" id="GO:0008476">
    <property type="term" value="F:protein-tyrosine sulfotransferase activity"/>
    <property type="evidence" value="ECO:0007669"/>
    <property type="project" value="InterPro"/>
</dbReference>
<dbReference type="SMART" id="SM00028">
    <property type="entry name" value="TPR"/>
    <property type="match status" value="8"/>
</dbReference>
<feature type="repeat" description="TPR" evidence="2">
    <location>
        <begin position="208"/>
        <end position="241"/>
    </location>
</feature>
<accession>A0A520MYM9</accession>
<name>A0A520MYM9_9GAMM</name>
<evidence type="ECO:0000313" key="4">
    <source>
        <dbReference type="Proteomes" id="UP000319384"/>
    </source>
</evidence>
<dbReference type="InterPro" id="IPR019734">
    <property type="entry name" value="TPR_rpt"/>
</dbReference>
<dbReference type="InterPro" id="IPR026634">
    <property type="entry name" value="TPST-like"/>
</dbReference>
<organism evidence="3 4">
    <name type="scientific">SAR86 cluster bacterium</name>
    <dbReference type="NCBI Taxonomy" id="2030880"/>
    <lineage>
        <taxon>Bacteria</taxon>
        <taxon>Pseudomonadati</taxon>
        <taxon>Pseudomonadota</taxon>
        <taxon>Gammaproteobacteria</taxon>
        <taxon>SAR86 cluster</taxon>
    </lineage>
</organism>
<feature type="repeat" description="TPR" evidence="2">
    <location>
        <begin position="276"/>
        <end position="309"/>
    </location>
</feature>
<feature type="repeat" description="TPR" evidence="2">
    <location>
        <begin position="41"/>
        <end position="74"/>
    </location>
</feature>
<evidence type="ECO:0000313" key="3">
    <source>
        <dbReference type="EMBL" id="RZO26309.1"/>
    </source>
</evidence>
<reference evidence="3 4" key="1">
    <citation type="submission" date="2019-02" db="EMBL/GenBank/DDBJ databases">
        <title>Prokaryotic population dynamics and viral predation in marine succession experiment using metagenomics: the confinement effect.</title>
        <authorList>
            <person name="Haro-Moreno J.M."/>
            <person name="Rodriguez-Valera F."/>
            <person name="Lopez-Perez M."/>
        </authorList>
    </citation>
    <scope>NUCLEOTIDE SEQUENCE [LARGE SCALE GENOMIC DNA]</scope>
    <source>
        <strain evidence="3">MED-G162</strain>
    </source>
</reference>
<dbReference type="Proteomes" id="UP000319384">
    <property type="component" value="Unassembled WGS sequence"/>
</dbReference>
<dbReference type="Pfam" id="PF13469">
    <property type="entry name" value="Sulfotransfer_3"/>
    <property type="match status" value="1"/>
</dbReference>
<dbReference type="SUPFAM" id="SSF48452">
    <property type="entry name" value="TPR-like"/>
    <property type="match status" value="1"/>
</dbReference>
<dbReference type="PANTHER" id="PTHR12788">
    <property type="entry name" value="PROTEIN-TYROSINE SULFOTRANSFERASE 2"/>
    <property type="match status" value="1"/>
</dbReference>
<dbReference type="Gene3D" id="3.40.50.300">
    <property type="entry name" value="P-loop containing nucleotide triphosphate hydrolases"/>
    <property type="match status" value="1"/>
</dbReference>
<comment type="caution">
    <text evidence="3">The sequence shown here is derived from an EMBL/GenBank/DDBJ whole genome shotgun (WGS) entry which is preliminary data.</text>
</comment>